<comment type="similarity">
    <text evidence="3">Belongs to the RimP family.</text>
</comment>
<keyword evidence="1 3" id="KW-0963">Cytoplasm</keyword>
<dbReference type="Pfam" id="PF17384">
    <property type="entry name" value="DUF150_C"/>
    <property type="match status" value="1"/>
</dbReference>
<evidence type="ECO:0000259" key="5">
    <source>
        <dbReference type="Pfam" id="PF17384"/>
    </source>
</evidence>
<dbReference type="InterPro" id="IPR036847">
    <property type="entry name" value="RimP_C_sf"/>
</dbReference>
<gene>
    <name evidence="3" type="primary">rimP</name>
    <name evidence="6" type="ORF">H9746_05505</name>
</gene>
<dbReference type="EMBL" id="DXIE01000032">
    <property type="protein sequence ID" value="HIV62277.1"/>
    <property type="molecule type" value="Genomic_DNA"/>
</dbReference>
<dbReference type="Proteomes" id="UP000886808">
    <property type="component" value="Unassembled WGS sequence"/>
</dbReference>
<dbReference type="InterPro" id="IPR003728">
    <property type="entry name" value="Ribosome_maturation_RimP"/>
</dbReference>
<accession>A0A9D1THP1</accession>
<comment type="subcellular location">
    <subcellularLocation>
        <location evidence="3">Cytoplasm</location>
    </subcellularLocation>
</comment>
<evidence type="ECO:0000256" key="2">
    <source>
        <dbReference type="ARBA" id="ARBA00022517"/>
    </source>
</evidence>
<dbReference type="Gene3D" id="2.30.30.180">
    <property type="entry name" value="Ribosome maturation factor RimP, C-terminal domain"/>
    <property type="match status" value="1"/>
</dbReference>
<sequence>MHTKDLIKRVEELAQPICEQVGVELWDVEFEKEGGQYMLTVTIDRENGVDIDHCEAVSRTLDPMLDAKEFQSMPAYTLCVSSAGLERRLKKKAHFDKFMGSPVELKLYKAMNGAKIINGTLIGYDEGAVTLEVNGETRIYEPQDVAAVRLTVQI</sequence>
<dbReference type="AlphaFoldDB" id="A0A9D1THP1"/>
<dbReference type="Gene3D" id="3.30.300.70">
    <property type="entry name" value="RimP-like superfamily, N-terminal"/>
    <property type="match status" value="1"/>
</dbReference>
<organism evidence="6 7">
    <name type="scientific">Candidatus Butyricicoccus avistercoris</name>
    <dbReference type="NCBI Taxonomy" id="2838518"/>
    <lineage>
        <taxon>Bacteria</taxon>
        <taxon>Bacillati</taxon>
        <taxon>Bacillota</taxon>
        <taxon>Clostridia</taxon>
        <taxon>Eubacteriales</taxon>
        <taxon>Butyricicoccaceae</taxon>
        <taxon>Butyricicoccus</taxon>
    </lineage>
</organism>
<proteinExistence type="inferred from homology"/>
<dbReference type="CDD" id="cd01734">
    <property type="entry name" value="YlxS_C"/>
    <property type="match status" value="1"/>
</dbReference>
<evidence type="ECO:0000256" key="1">
    <source>
        <dbReference type="ARBA" id="ARBA00022490"/>
    </source>
</evidence>
<dbReference type="SUPFAM" id="SSF74942">
    <property type="entry name" value="YhbC-like, C-terminal domain"/>
    <property type="match status" value="1"/>
</dbReference>
<protein>
    <recommendedName>
        <fullName evidence="3">Ribosome maturation factor RimP</fullName>
    </recommendedName>
</protein>
<comment type="function">
    <text evidence="3">Required for maturation of 30S ribosomal subunits.</text>
</comment>
<keyword evidence="2 3" id="KW-0690">Ribosome biogenesis</keyword>
<evidence type="ECO:0000259" key="4">
    <source>
        <dbReference type="Pfam" id="PF02576"/>
    </source>
</evidence>
<dbReference type="SUPFAM" id="SSF75420">
    <property type="entry name" value="YhbC-like, N-terminal domain"/>
    <property type="match status" value="1"/>
</dbReference>
<dbReference type="PANTHER" id="PTHR33867:SF1">
    <property type="entry name" value="RIBOSOME MATURATION FACTOR RIMP"/>
    <property type="match status" value="1"/>
</dbReference>
<dbReference type="GO" id="GO:0005829">
    <property type="term" value="C:cytosol"/>
    <property type="evidence" value="ECO:0007669"/>
    <property type="project" value="TreeGrafter"/>
</dbReference>
<dbReference type="GO" id="GO:0006412">
    <property type="term" value="P:translation"/>
    <property type="evidence" value="ECO:0007669"/>
    <property type="project" value="TreeGrafter"/>
</dbReference>
<feature type="domain" description="Ribosome maturation factor RimP C-terminal" evidence="5">
    <location>
        <begin position="89"/>
        <end position="139"/>
    </location>
</feature>
<dbReference type="PANTHER" id="PTHR33867">
    <property type="entry name" value="RIBOSOME MATURATION FACTOR RIMP"/>
    <property type="match status" value="1"/>
</dbReference>
<evidence type="ECO:0000313" key="6">
    <source>
        <dbReference type="EMBL" id="HIV62277.1"/>
    </source>
</evidence>
<dbReference type="InterPro" id="IPR028998">
    <property type="entry name" value="RimP_C"/>
</dbReference>
<reference evidence="6" key="1">
    <citation type="journal article" date="2021" name="PeerJ">
        <title>Extensive microbial diversity within the chicken gut microbiome revealed by metagenomics and culture.</title>
        <authorList>
            <person name="Gilroy R."/>
            <person name="Ravi A."/>
            <person name="Getino M."/>
            <person name="Pursley I."/>
            <person name="Horton D.L."/>
            <person name="Alikhan N.F."/>
            <person name="Baker D."/>
            <person name="Gharbi K."/>
            <person name="Hall N."/>
            <person name="Watson M."/>
            <person name="Adriaenssens E.M."/>
            <person name="Foster-Nyarko E."/>
            <person name="Jarju S."/>
            <person name="Secka A."/>
            <person name="Antonio M."/>
            <person name="Oren A."/>
            <person name="Chaudhuri R.R."/>
            <person name="La Ragione R."/>
            <person name="Hildebrand F."/>
            <person name="Pallen M.J."/>
        </authorList>
    </citation>
    <scope>NUCLEOTIDE SEQUENCE</scope>
    <source>
        <strain evidence="6">CHK193-4272</strain>
    </source>
</reference>
<evidence type="ECO:0000313" key="7">
    <source>
        <dbReference type="Proteomes" id="UP000886808"/>
    </source>
</evidence>
<dbReference type="Pfam" id="PF02576">
    <property type="entry name" value="RimP_N"/>
    <property type="match status" value="1"/>
</dbReference>
<dbReference type="InterPro" id="IPR028989">
    <property type="entry name" value="RimP_N"/>
</dbReference>
<evidence type="ECO:0000256" key="3">
    <source>
        <dbReference type="HAMAP-Rule" id="MF_01077"/>
    </source>
</evidence>
<reference evidence="6" key="2">
    <citation type="submission" date="2021-04" db="EMBL/GenBank/DDBJ databases">
        <authorList>
            <person name="Gilroy R."/>
        </authorList>
    </citation>
    <scope>NUCLEOTIDE SEQUENCE</scope>
    <source>
        <strain evidence="6">CHK193-4272</strain>
    </source>
</reference>
<dbReference type="GO" id="GO:0000028">
    <property type="term" value="P:ribosomal small subunit assembly"/>
    <property type="evidence" value="ECO:0007669"/>
    <property type="project" value="TreeGrafter"/>
</dbReference>
<comment type="caution">
    <text evidence="6">The sequence shown here is derived from an EMBL/GenBank/DDBJ whole genome shotgun (WGS) entry which is preliminary data.</text>
</comment>
<dbReference type="FunFam" id="3.30.300.70:FF:000001">
    <property type="entry name" value="Ribosome maturation factor RimP"/>
    <property type="match status" value="1"/>
</dbReference>
<dbReference type="HAMAP" id="MF_01077">
    <property type="entry name" value="RimP"/>
    <property type="match status" value="1"/>
</dbReference>
<feature type="domain" description="Ribosome maturation factor RimP N-terminal" evidence="4">
    <location>
        <begin position="14"/>
        <end position="86"/>
    </location>
</feature>
<name>A0A9D1THP1_9FIRM</name>
<dbReference type="InterPro" id="IPR035956">
    <property type="entry name" value="RimP_N_sf"/>
</dbReference>